<dbReference type="Pfam" id="PF13193">
    <property type="entry name" value="AMP-binding_C"/>
    <property type="match status" value="1"/>
</dbReference>
<accession>A0ABV2YCH6</accession>
<evidence type="ECO:0000313" key="8">
    <source>
        <dbReference type="EMBL" id="MEU3553424.1"/>
    </source>
</evidence>
<organism evidence="8 9">
    <name type="scientific">Streptomyces fragilis</name>
    <dbReference type="NCBI Taxonomy" id="67301"/>
    <lineage>
        <taxon>Bacteria</taxon>
        <taxon>Bacillati</taxon>
        <taxon>Actinomycetota</taxon>
        <taxon>Actinomycetes</taxon>
        <taxon>Kitasatosporales</taxon>
        <taxon>Streptomycetaceae</taxon>
        <taxon>Streptomyces</taxon>
    </lineage>
</organism>
<dbReference type="InterPro" id="IPR032387">
    <property type="entry name" value="ACAS_N"/>
</dbReference>
<dbReference type="PROSITE" id="PS00455">
    <property type="entry name" value="AMP_BINDING"/>
    <property type="match status" value="1"/>
</dbReference>
<feature type="domain" description="AMP-dependent synthetase/ligase" evidence="5">
    <location>
        <begin position="108"/>
        <end position="475"/>
    </location>
</feature>
<feature type="domain" description="AMP-binding enzyme C-terminal" evidence="6">
    <location>
        <begin position="546"/>
        <end position="618"/>
    </location>
</feature>
<dbReference type="Pfam" id="PF00501">
    <property type="entry name" value="AMP-binding"/>
    <property type="match status" value="1"/>
</dbReference>
<evidence type="ECO:0000259" key="6">
    <source>
        <dbReference type="Pfam" id="PF13193"/>
    </source>
</evidence>
<evidence type="ECO:0000313" key="9">
    <source>
        <dbReference type="Proteomes" id="UP001550850"/>
    </source>
</evidence>
<keyword evidence="9" id="KW-1185">Reference proteome</keyword>
<name>A0ABV2YCH6_9ACTN</name>
<evidence type="ECO:0000256" key="4">
    <source>
        <dbReference type="ARBA" id="ARBA00022840"/>
    </source>
</evidence>
<sequence length="663" mass="72191">MMSTLHPPREPELLHPPVPERARAARATDFLTWLRDHHKADLASWDELRAWSVDSLEDFWESVREYFGVRFHTPAEKVLTTREMPGARWFPGATLNYAEHALGRAEDAETVAVVAHSQTREPVELTFAELAERVRRVRAGLRRLGVGRGDRVAGYLPNIPETLVAYLATASLGAVWAACAPEFGPRSVHDRFGQVEPKVLLAVAGYTYGDKEADKRAEVAEIRAGLPGLRHVVHVPYGPHTLDQAVPWADLLADTDEPLAFEPVPFDHPLCVLFSSGTTGLPKAIVHGHGGLLLEHLKNHALHWDLGPGDRLLWFSTTAWMMWNTLVSALLVRSSIVMIDGNPLHPGPGEQWRLAERTGATLMGASPGYLMACRKEGMRPAEEFGLSRLRQIGVAGSPFPPEGARWVARQFGSRVLLNVGSGGTDVCTGLVQASPLTPVYAGEMSGPSLAVDVKAFDRDGEAVVGELGELVITSPMPSMPVGLWGDRDGSRLRDAYFSAYPGAFRFGDWCRFSTAGSCLITGRSDATLNRGGVRLGTGEFYRVLQDADEITDSVVVHLEDPAGGMGELLLFVVPSPGTTFDDGLRRRLSSRIRSALSPRHVPDRIVAVPSVPYSRTGKKLEVPVKRILLGADPAVVASPGALVDPSALDAFARYGRRRAEEAR</sequence>
<protein>
    <submittedName>
        <fullName evidence="8">Acetoacetate--CoA ligase</fullName>
        <ecNumber evidence="8">6.2.1.16</ecNumber>
    </submittedName>
</protein>
<dbReference type="InterPro" id="IPR020845">
    <property type="entry name" value="AMP-binding_CS"/>
</dbReference>
<dbReference type="PANTHER" id="PTHR42921">
    <property type="entry name" value="ACETOACETYL-COA SYNTHETASE"/>
    <property type="match status" value="1"/>
</dbReference>
<evidence type="ECO:0000259" key="5">
    <source>
        <dbReference type="Pfam" id="PF00501"/>
    </source>
</evidence>
<keyword evidence="4" id="KW-0067">ATP-binding</keyword>
<dbReference type="EC" id="6.2.1.16" evidence="8"/>
<comment type="caution">
    <text evidence="8">The sequence shown here is derived from an EMBL/GenBank/DDBJ whole genome shotgun (WGS) entry which is preliminary data.</text>
</comment>
<evidence type="ECO:0000256" key="1">
    <source>
        <dbReference type="ARBA" id="ARBA00006432"/>
    </source>
</evidence>
<dbReference type="NCBIfam" id="TIGR01217">
    <property type="entry name" value="ac_ac_CoA_syn"/>
    <property type="match status" value="1"/>
</dbReference>
<reference evidence="8 9" key="1">
    <citation type="submission" date="2024-06" db="EMBL/GenBank/DDBJ databases">
        <title>The Natural Products Discovery Center: Release of the First 8490 Sequenced Strains for Exploring Actinobacteria Biosynthetic Diversity.</title>
        <authorList>
            <person name="Kalkreuter E."/>
            <person name="Kautsar S.A."/>
            <person name="Yang D."/>
            <person name="Bader C.D."/>
            <person name="Teijaro C.N."/>
            <person name="Fluegel L."/>
            <person name="Davis C.M."/>
            <person name="Simpson J.R."/>
            <person name="Lauterbach L."/>
            <person name="Steele A.D."/>
            <person name="Gui C."/>
            <person name="Meng S."/>
            <person name="Li G."/>
            <person name="Viehrig K."/>
            <person name="Ye F."/>
            <person name="Su P."/>
            <person name="Kiefer A.F."/>
            <person name="Nichols A."/>
            <person name="Cepeda A.J."/>
            <person name="Yan W."/>
            <person name="Fan B."/>
            <person name="Jiang Y."/>
            <person name="Adhikari A."/>
            <person name="Zheng C.-J."/>
            <person name="Schuster L."/>
            <person name="Cowan T.M."/>
            <person name="Smanski M.J."/>
            <person name="Chevrette M.G."/>
            <person name="De Carvalho L.P.S."/>
            <person name="Shen B."/>
        </authorList>
    </citation>
    <scope>NUCLEOTIDE SEQUENCE [LARGE SCALE GENOMIC DNA]</scope>
    <source>
        <strain evidence="8 9">NPDC038104</strain>
    </source>
</reference>
<dbReference type="Proteomes" id="UP001550850">
    <property type="component" value="Unassembled WGS sequence"/>
</dbReference>
<comment type="similarity">
    <text evidence="1">Belongs to the ATP-dependent AMP-binding enzyme family.</text>
</comment>
<dbReference type="GO" id="GO:0030729">
    <property type="term" value="F:acetoacetate-CoA ligase activity"/>
    <property type="evidence" value="ECO:0007669"/>
    <property type="project" value="UniProtKB-EC"/>
</dbReference>
<dbReference type="Pfam" id="PF16177">
    <property type="entry name" value="ACAS_N"/>
    <property type="match status" value="1"/>
</dbReference>
<dbReference type="PANTHER" id="PTHR42921:SF1">
    <property type="entry name" value="ACETOACETYL-COA SYNTHETASE"/>
    <property type="match status" value="1"/>
</dbReference>
<keyword evidence="3" id="KW-0547">Nucleotide-binding</keyword>
<proteinExistence type="inferred from homology"/>
<dbReference type="NCBIfam" id="NF002937">
    <property type="entry name" value="PRK03584.1"/>
    <property type="match status" value="1"/>
</dbReference>
<evidence type="ECO:0000256" key="3">
    <source>
        <dbReference type="ARBA" id="ARBA00022741"/>
    </source>
</evidence>
<keyword evidence="2 8" id="KW-0436">Ligase</keyword>
<dbReference type="InterPro" id="IPR000873">
    <property type="entry name" value="AMP-dep_synth/lig_dom"/>
</dbReference>
<dbReference type="InterPro" id="IPR005914">
    <property type="entry name" value="Acac_CoA_synth"/>
</dbReference>
<evidence type="ECO:0000259" key="7">
    <source>
        <dbReference type="Pfam" id="PF16177"/>
    </source>
</evidence>
<dbReference type="EMBL" id="JBEZUR010000003">
    <property type="protein sequence ID" value="MEU3553424.1"/>
    <property type="molecule type" value="Genomic_DNA"/>
</dbReference>
<evidence type="ECO:0000256" key="2">
    <source>
        <dbReference type="ARBA" id="ARBA00022598"/>
    </source>
</evidence>
<gene>
    <name evidence="8" type="ORF">AB0E65_04165</name>
</gene>
<feature type="domain" description="Acetyl-coenzyme A synthetase N-terminal" evidence="7">
    <location>
        <begin position="46"/>
        <end position="101"/>
    </location>
</feature>
<dbReference type="InterPro" id="IPR025110">
    <property type="entry name" value="AMP-bd_C"/>
</dbReference>